<dbReference type="CDD" id="cd03259">
    <property type="entry name" value="ABC_Carb_Solutes_like"/>
    <property type="match status" value="1"/>
</dbReference>
<dbReference type="InterPro" id="IPR008995">
    <property type="entry name" value="Mo/tungstate-bd_C_term_dom"/>
</dbReference>
<dbReference type="GO" id="GO:0043190">
    <property type="term" value="C:ATP-binding cassette (ABC) transporter complex"/>
    <property type="evidence" value="ECO:0007669"/>
    <property type="project" value="InterPro"/>
</dbReference>
<accession>A0A8J8PHA5</accession>
<evidence type="ECO:0000256" key="9">
    <source>
        <dbReference type="ARBA" id="ARBA00023065"/>
    </source>
</evidence>
<dbReference type="RefSeq" id="WP_400256335.1">
    <property type="nucleotide sequence ID" value="NZ_CAYAYE010000029.1"/>
</dbReference>
<keyword evidence="2" id="KW-0813">Transport</keyword>
<reference evidence="18" key="1">
    <citation type="submission" date="2016-03" db="EMBL/GenBank/DDBJ databases">
        <authorList>
            <person name="Borrel G."/>
            <person name="Mccann A."/>
            <person name="O'Toole P.W."/>
        </authorList>
    </citation>
    <scope>NUCLEOTIDE SEQUENCE</scope>
    <source>
        <strain evidence="18">183</strain>
    </source>
</reference>
<evidence type="ECO:0000256" key="11">
    <source>
        <dbReference type="ARBA" id="ARBA00038307"/>
    </source>
</evidence>
<keyword evidence="5" id="KW-0500">Molybdenum</keyword>
<evidence type="ECO:0000256" key="13">
    <source>
        <dbReference type="ARBA" id="ARBA00039025"/>
    </source>
</evidence>
<evidence type="ECO:0000256" key="4">
    <source>
        <dbReference type="ARBA" id="ARBA00022496"/>
    </source>
</evidence>
<dbReference type="SMART" id="SM00382">
    <property type="entry name" value="AAA"/>
    <property type="match status" value="1"/>
</dbReference>
<dbReference type="GO" id="GO:0015408">
    <property type="term" value="F:ABC-type ferric iron transporter activity"/>
    <property type="evidence" value="ECO:0007669"/>
    <property type="project" value="InterPro"/>
</dbReference>
<dbReference type="Proteomes" id="UP000752814">
    <property type="component" value="Unassembled WGS sequence"/>
</dbReference>
<name>A0A8J8PHA5_9ARCH</name>
<dbReference type="PANTHER" id="PTHR42781:SF4">
    <property type="entry name" value="SPERMIDINE_PUTRESCINE IMPORT ATP-BINDING PROTEIN POTA"/>
    <property type="match status" value="1"/>
</dbReference>
<dbReference type="SUPFAM" id="SSF50331">
    <property type="entry name" value="MOP-like"/>
    <property type="match status" value="1"/>
</dbReference>
<dbReference type="InterPro" id="IPR027417">
    <property type="entry name" value="P-loop_NTPase"/>
</dbReference>
<keyword evidence="4" id="KW-0410">Iron transport</keyword>
<dbReference type="InterPro" id="IPR003593">
    <property type="entry name" value="AAA+_ATPase"/>
</dbReference>
<evidence type="ECO:0000256" key="16">
    <source>
        <dbReference type="ARBA" id="ARBA00057369"/>
    </source>
</evidence>
<evidence type="ECO:0000256" key="7">
    <source>
        <dbReference type="ARBA" id="ARBA00022840"/>
    </source>
</evidence>
<evidence type="ECO:0000256" key="10">
    <source>
        <dbReference type="ARBA" id="ARBA00023136"/>
    </source>
</evidence>
<dbReference type="InterPro" id="IPR015853">
    <property type="entry name" value="ABC_transpr_FbpC"/>
</dbReference>
<comment type="similarity">
    <text evidence="11">Belongs to the ABC transporter superfamily. Sulfate/tungstate importer (TC 3.A.1.6) family.</text>
</comment>
<dbReference type="AlphaFoldDB" id="A0A8J8PHA5"/>
<feature type="domain" description="ABC transporter" evidence="17">
    <location>
        <begin position="4"/>
        <end position="237"/>
    </location>
</feature>
<dbReference type="GO" id="GO:0005524">
    <property type="term" value="F:ATP binding"/>
    <property type="evidence" value="ECO:0007669"/>
    <property type="project" value="UniProtKB-KW"/>
</dbReference>
<comment type="subcellular location">
    <subcellularLocation>
        <location evidence="1">Cell membrane</location>
        <topology evidence="1">Peripheral membrane protein</topology>
    </subcellularLocation>
</comment>
<dbReference type="PANTHER" id="PTHR42781">
    <property type="entry name" value="SPERMIDINE/PUTRESCINE IMPORT ATP-BINDING PROTEIN POTA"/>
    <property type="match status" value="1"/>
</dbReference>
<evidence type="ECO:0000256" key="1">
    <source>
        <dbReference type="ARBA" id="ARBA00004202"/>
    </source>
</evidence>
<gene>
    <name evidence="18" type="ORF">A3207_00385</name>
</gene>
<dbReference type="SUPFAM" id="SSF52540">
    <property type="entry name" value="P-loop containing nucleoside triphosphate hydrolases"/>
    <property type="match status" value="1"/>
</dbReference>
<evidence type="ECO:0000256" key="12">
    <source>
        <dbReference type="ARBA" id="ARBA00038781"/>
    </source>
</evidence>
<dbReference type="GO" id="GO:0016887">
    <property type="term" value="F:ATP hydrolysis activity"/>
    <property type="evidence" value="ECO:0007669"/>
    <property type="project" value="InterPro"/>
</dbReference>
<evidence type="ECO:0000256" key="2">
    <source>
        <dbReference type="ARBA" id="ARBA00022448"/>
    </source>
</evidence>
<evidence type="ECO:0000313" key="19">
    <source>
        <dbReference type="Proteomes" id="UP000752814"/>
    </source>
</evidence>
<proteinExistence type="inferred from homology"/>
<keyword evidence="7" id="KW-0067">ATP-binding</keyword>
<comment type="caution">
    <text evidence="18">The sequence shown here is derived from an EMBL/GenBank/DDBJ whole genome shotgun (WGS) entry which is preliminary data.</text>
</comment>
<dbReference type="Gene3D" id="3.40.50.300">
    <property type="entry name" value="P-loop containing nucleotide triphosphate hydrolases"/>
    <property type="match status" value="1"/>
</dbReference>
<protein>
    <recommendedName>
        <fullName evidence="14">Molybdate/tungstate import ATP-binding protein WtpC</fullName>
        <ecNumber evidence="13">7.3.2.6</ecNumber>
    </recommendedName>
</protein>
<keyword evidence="3" id="KW-1003">Cell membrane</keyword>
<dbReference type="FunFam" id="3.40.50.300:FF:000425">
    <property type="entry name" value="Probable ABC transporter, ATP-binding subunit"/>
    <property type="match status" value="1"/>
</dbReference>
<dbReference type="EC" id="7.3.2.6" evidence="13"/>
<dbReference type="InterPro" id="IPR003439">
    <property type="entry name" value="ABC_transporter-like_ATP-bd"/>
</dbReference>
<evidence type="ECO:0000256" key="14">
    <source>
        <dbReference type="ARBA" id="ARBA00041133"/>
    </source>
</evidence>
<organism evidence="18 19">
    <name type="scientific">Candidatus Methanomassiliicoccus intestinalis</name>
    <dbReference type="NCBI Taxonomy" id="1406512"/>
    <lineage>
        <taxon>Archaea</taxon>
        <taxon>Methanobacteriati</taxon>
        <taxon>Thermoplasmatota</taxon>
        <taxon>Thermoplasmata</taxon>
        <taxon>Methanomassiliicoccales</taxon>
        <taxon>Methanomassiliicoccaceae</taxon>
        <taxon>Methanomassiliicoccus</taxon>
    </lineage>
</organism>
<keyword evidence="9" id="KW-0406">Ion transport</keyword>
<dbReference type="PROSITE" id="PS50893">
    <property type="entry name" value="ABC_TRANSPORTER_2"/>
    <property type="match status" value="1"/>
</dbReference>
<evidence type="ECO:0000256" key="6">
    <source>
        <dbReference type="ARBA" id="ARBA00022741"/>
    </source>
</evidence>
<dbReference type="EMBL" id="LVVT01000001">
    <property type="protein sequence ID" value="TQS84537.1"/>
    <property type="molecule type" value="Genomic_DNA"/>
</dbReference>
<dbReference type="InterPro" id="IPR050093">
    <property type="entry name" value="ABC_SmlMolc_Importer"/>
</dbReference>
<evidence type="ECO:0000313" key="18">
    <source>
        <dbReference type="EMBL" id="TQS84537.1"/>
    </source>
</evidence>
<comment type="catalytic activity">
    <reaction evidence="15">
        <text>tungstate(in) + ATP + H2O = tungstate(out) + ADP + phosphate + H(+)</text>
        <dbReference type="Rhea" id="RHEA:35027"/>
        <dbReference type="ChEBI" id="CHEBI:15377"/>
        <dbReference type="ChEBI" id="CHEBI:15378"/>
        <dbReference type="ChEBI" id="CHEBI:30616"/>
        <dbReference type="ChEBI" id="CHEBI:43474"/>
        <dbReference type="ChEBI" id="CHEBI:46502"/>
        <dbReference type="ChEBI" id="CHEBI:456216"/>
        <dbReference type="EC" id="7.3.2.6"/>
    </reaction>
</comment>
<comment type="subunit">
    <text evidence="12">The complex is composed of two ATP-binding proteins (WtpC), two transmembrane proteins (WtpB) and a solute-binding protein (WtpA).</text>
</comment>
<evidence type="ECO:0000256" key="15">
    <source>
        <dbReference type="ARBA" id="ARBA00047936"/>
    </source>
</evidence>
<comment type="function">
    <text evidence="16">Part of the ABC transporter complex WtpABC involved in molybdate/tungstate import. Responsible for energy coupling to the transport system.</text>
</comment>
<evidence type="ECO:0000256" key="3">
    <source>
        <dbReference type="ARBA" id="ARBA00022475"/>
    </source>
</evidence>
<evidence type="ECO:0000259" key="17">
    <source>
        <dbReference type="PROSITE" id="PS50893"/>
    </source>
</evidence>
<keyword evidence="10" id="KW-0472">Membrane</keyword>
<dbReference type="Pfam" id="PF00005">
    <property type="entry name" value="ABC_tran"/>
    <property type="match status" value="1"/>
</dbReference>
<dbReference type="GO" id="GO:1901238">
    <property type="term" value="F:ABC-type tungstate transporter activity"/>
    <property type="evidence" value="ECO:0007669"/>
    <property type="project" value="UniProtKB-EC"/>
</dbReference>
<sequence length="370" mass="41225">MSYIELKSVSKTYPGASKPCIHDTNITVEKGEIVVILGPSGCGKTTILKLISGLEKQDSGDIIIDGEIVNDVAPNKRPIAMVFQKSLLFKNMTVEQNVNYAPRVLGTLKGVDLDNATNEMLKLVDLEGYGDRKVNQLSGGQEQRVSLARALITKPKVLLLDEPFSALDAELRIQMRKNVRKICKDLSQTMIFVTHDQQEAVAIADKIAMIDDGQVIQCGNPEDFYTKPKTQSVAAFFGWKNLIQGYFDGKEIECIFGNIPVSCDSKIGKKYLTIRPESFFESSSGYTGIVRSATFMGTKVDYEVEYMGCVIYMSLNTKTLHIVGEEITFEFDRNALWIVDICENKVNTIPEVKSKSMFSVLSDKIPRRAK</sequence>
<keyword evidence="6" id="KW-0547">Nucleotide-binding</keyword>
<keyword evidence="8" id="KW-0408">Iron</keyword>
<evidence type="ECO:0000256" key="8">
    <source>
        <dbReference type="ARBA" id="ARBA00023004"/>
    </source>
</evidence>
<evidence type="ECO:0000256" key="5">
    <source>
        <dbReference type="ARBA" id="ARBA00022505"/>
    </source>
</evidence>